<sequence>MAAAAVDATRSTTSSAGGGAGAYETRKAVEEYLQFHFGQPDEVMPYNVGPKAGLPMHVLARAPCCQAARPPAGEAGEATALDVGCAVGGASFALARAFPHVLGIDFSQHFVDAANTMKERGWMRYTAAEEGELTAERVAAVPEDVDRSRVRFQQARRALCWRGDACSLPAQLGPVDAVLAANLLCRLPEPTTFLARLPSLIKPGGVLVLVSPYSWLPAWTAREKWLGGFKDQARLLPSVWTADSLKQLVGDHFSLVEEREVPFVIREHRRKFQWGVSHAMVWRRK</sequence>
<dbReference type="NCBIfam" id="TIGR04345">
    <property type="entry name" value="ovoA_Cterm"/>
    <property type="match status" value="1"/>
</dbReference>
<evidence type="ECO:0008006" key="4">
    <source>
        <dbReference type="Google" id="ProtNLM"/>
    </source>
</evidence>
<reference evidence="2 3" key="1">
    <citation type="journal article" date="2010" name="Plant Cell">
        <title>The Chlorella variabilis NC64A genome reveals adaptation to photosymbiosis, coevolution with viruses, and cryptic sex.</title>
        <authorList>
            <person name="Blanc G."/>
            <person name="Duncan G."/>
            <person name="Agarkova I."/>
            <person name="Borodovsky M."/>
            <person name="Gurnon J."/>
            <person name="Kuo A."/>
            <person name="Lindquist E."/>
            <person name="Lucas S."/>
            <person name="Pangilinan J."/>
            <person name="Polle J."/>
            <person name="Salamov A."/>
            <person name="Terry A."/>
            <person name="Yamada T."/>
            <person name="Dunigan D.D."/>
            <person name="Grigoriev I.V."/>
            <person name="Claverie J.M."/>
            <person name="Van Etten J.L."/>
        </authorList>
    </citation>
    <scope>NUCLEOTIDE SEQUENCE [LARGE SCALE GENOMIC DNA]</scope>
    <source>
        <strain evidence="2 3">NC64A</strain>
    </source>
</reference>
<dbReference type="Gene3D" id="3.40.50.150">
    <property type="entry name" value="Vaccinia Virus protein VP39"/>
    <property type="match status" value="1"/>
</dbReference>
<protein>
    <recommendedName>
        <fullName evidence="4">Methyltransferase type 11 domain-containing protein</fullName>
    </recommendedName>
</protein>
<feature type="region of interest" description="Disordered" evidence="1">
    <location>
        <begin position="1"/>
        <end position="20"/>
    </location>
</feature>
<dbReference type="InterPro" id="IPR029063">
    <property type="entry name" value="SAM-dependent_MTases_sf"/>
</dbReference>
<dbReference type="CDD" id="cd02440">
    <property type="entry name" value="AdoMet_MTases"/>
    <property type="match status" value="1"/>
</dbReference>
<organism evidence="3">
    <name type="scientific">Chlorella variabilis</name>
    <name type="common">Green alga</name>
    <dbReference type="NCBI Taxonomy" id="554065"/>
    <lineage>
        <taxon>Eukaryota</taxon>
        <taxon>Viridiplantae</taxon>
        <taxon>Chlorophyta</taxon>
        <taxon>core chlorophytes</taxon>
        <taxon>Trebouxiophyceae</taxon>
        <taxon>Chlorellales</taxon>
        <taxon>Chlorellaceae</taxon>
        <taxon>Chlorella clade</taxon>
        <taxon>Chlorella</taxon>
    </lineage>
</organism>
<accession>E1Z3M6</accession>
<dbReference type="RefSeq" id="XP_005851976.1">
    <property type="nucleotide sequence ID" value="XM_005851914.1"/>
</dbReference>
<dbReference type="Proteomes" id="UP000008141">
    <property type="component" value="Unassembled WGS sequence"/>
</dbReference>
<evidence type="ECO:0000256" key="1">
    <source>
        <dbReference type="SAM" id="MobiDB-lite"/>
    </source>
</evidence>
<dbReference type="OrthoDB" id="506498at2759"/>
<dbReference type="GeneID" id="17359243"/>
<dbReference type="Pfam" id="PF13489">
    <property type="entry name" value="Methyltransf_23"/>
    <property type="match status" value="1"/>
</dbReference>
<dbReference type="STRING" id="554065.E1Z3M6"/>
<dbReference type="eggNOG" id="ENOG502QSAN">
    <property type="taxonomic scope" value="Eukaryota"/>
</dbReference>
<dbReference type="InterPro" id="IPR027625">
    <property type="entry name" value="OvoA_Cterm"/>
</dbReference>
<dbReference type="PANTHER" id="PTHR45445:SF2">
    <property type="entry name" value="METHYLTRANSFERASE TYPE 11 DOMAIN-CONTAINING PROTEIN"/>
    <property type="match status" value="1"/>
</dbReference>
<evidence type="ECO:0000313" key="2">
    <source>
        <dbReference type="EMBL" id="EFN59874.1"/>
    </source>
</evidence>
<proteinExistence type="predicted"/>
<dbReference type="OMA" id="SWWEDAT"/>
<dbReference type="PANTHER" id="PTHR45445">
    <property type="match status" value="1"/>
</dbReference>
<dbReference type="InParanoid" id="E1Z3M6"/>
<dbReference type="SUPFAM" id="SSF53335">
    <property type="entry name" value="S-adenosyl-L-methionine-dependent methyltransferases"/>
    <property type="match status" value="1"/>
</dbReference>
<evidence type="ECO:0000313" key="3">
    <source>
        <dbReference type="Proteomes" id="UP000008141"/>
    </source>
</evidence>
<keyword evidence="3" id="KW-1185">Reference proteome</keyword>
<dbReference type="EMBL" id="GL433835">
    <property type="protein sequence ID" value="EFN59874.1"/>
    <property type="molecule type" value="Genomic_DNA"/>
</dbReference>
<dbReference type="KEGG" id="cvr:CHLNCDRAFT_18766"/>
<gene>
    <name evidence="2" type="ORF">CHLNCDRAFT_18766</name>
</gene>
<name>E1Z3M6_CHLVA</name>
<dbReference type="AlphaFoldDB" id="E1Z3M6"/>